<feature type="compositionally biased region" description="Low complexity" evidence="2">
    <location>
        <begin position="425"/>
        <end position="434"/>
    </location>
</feature>
<evidence type="ECO:0000313" key="5">
    <source>
        <dbReference type="Proteomes" id="UP000092321"/>
    </source>
</evidence>
<dbReference type="OrthoDB" id="2162994at2759"/>
<evidence type="ECO:0000256" key="1">
    <source>
        <dbReference type="PROSITE-ProRule" id="PRU00094"/>
    </source>
</evidence>
<dbReference type="InterPro" id="IPR013088">
    <property type="entry name" value="Znf_NHR/GATA"/>
</dbReference>
<dbReference type="PROSITE" id="PS50114">
    <property type="entry name" value="GATA_ZN_FINGER_2"/>
    <property type="match status" value="1"/>
</dbReference>
<dbReference type="Gene3D" id="3.30.50.10">
    <property type="entry name" value="Erythroid Transcription Factor GATA-1, subunit A"/>
    <property type="match status" value="1"/>
</dbReference>
<dbReference type="InterPro" id="IPR000679">
    <property type="entry name" value="Znf_GATA"/>
</dbReference>
<dbReference type="SUPFAM" id="SSF57716">
    <property type="entry name" value="Glucocorticoid receptor-like (DNA-binding domain)"/>
    <property type="match status" value="1"/>
</dbReference>
<feature type="region of interest" description="Disordered" evidence="2">
    <location>
        <begin position="212"/>
        <end position="242"/>
    </location>
</feature>
<dbReference type="Proteomes" id="UP000092321">
    <property type="component" value="Unassembled WGS sequence"/>
</dbReference>
<name>A0A1B7T8E8_9ASCO</name>
<evidence type="ECO:0000313" key="4">
    <source>
        <dbReference type="EMBL" id="OBA25011.1"/>
    </source>
</evidence>
<dbReference type="PANTHER" id="PTHR47341:SF1">
    <property type="entry name" value="GATA-TYPE ZINC FINGER PROTEIN 1"/>
    <property type="match status" value="1"/>
</dbReference>
<dbReference type="InterPro" id="IPR053116">
    <property type="entry name" value="GATA-type_Znf_Regulator"/>
</dbReference>
<feature type="compositionally biased region" description="Low complexity" evidence="2">
    <location>
        <begin position="403"/>
        <end position="418"/>
    </location>
</feature>
<gene>
    <name evidence="4" type="ORF">HANVADRAFT_54177</name>
</gene>
<evidence type="ECO:0000256" key="2">
    <source>
        <dbReference type="SAM" id="MobiDB-lite"/>
    </source>
</evidence>
<dbReference type="SMART" id="SM00401">
    <property type="entry name" value="ZnF_GATA"/>
    <property type="match status" value="1"/>
</dbReference>
<keyword evidence="1" id="KW-0862">Zinc</keyword>
<dbReference type="Pfam" id="PF00320">
    <property type="entry name" value="GATA"/>
    <property type="match status" value="1"/>
</dbReference>
<dbReference type="GO" id="GO:0006357">
    <property type="term" value="P:regulation of transcription by RNA polymerase II"/>
    <property type="evidence" value="ECO:0007669"/>
    <property type="project" value="TreeGrafter"/>
</dbReference>
<keyword evidence="1" id="KW-0863">Zinc-finger</keyword>
<accession>A0A1B7T8E8</accession>
<dbReference type="PROSITE" id="PS00344">
    <property type="entry name" value="GATA_ZN_FINGER_1"/>
    <property type="match status" value="1"/>
</dbReference>
<dbReference type="EMBL" id="LXPE01000291">
    <property type="protein sequence ID" value="OBA25011.1"/>
    <property type="molecule type" value="Genomic_DNA"/>
</dbReference>
<reference evidence="5" key="1">
    <citation type="journal article" date="2016" name="Proc. Natl. Acad. Sci. U.S.A.">
        <title>Comparative genomics of biotechnologically important yeasts.</title>
        <authorList>
            <person name="Riley R."/>
            <person name="Haridas S."/>
            <person name="Wolfe K.H."/>
            <person name="Lopes M.R."/>
            <person name="Hittinger C.T."/>
            <person name="Goeker M."/>
            <person name="Salamov A.A."/>
            <person name="Wisecaver J.H."/>
            <person name="Long T.M."/>
            <person name="Calvey C.H."/>
            <person name="Aerts A.L."/>
            <person name="Barry K.W."/>
            <person name="Choi C."/>
            <person name="Clum A."/>
            <person name="Coughlan A.Y."/>
            <person name="Deshpande S."/>
            <person name="Douglass A.P."/>
            <person name="Hanson S.J."/>
            <person name="Klenk H.-P."/>
            <person name="LaButti K.M."/>
            <person name="Lapidus A."/>
            <person name="Lindquist E.A."/>
            <person name="Lipzen A.M."/>
            <person name="Meier-Kolthoff J.P."/>
            <person name="Ohm R.A."/>
            <person name="Otillar R.P."/>
            <person name="Pangilinan J.L."/>
            <person name="Peng Y."/>
            <person name="Rokas A."/>
            <person name="Rosa C.A."/>
            <person name="Scheuner C."/>
            <person name="Sibirny A.A."/>
            <person name="Slot J.C."/>
            <person name="Stielow J.B."/>
            <person name="Sun H."/>
            <person name="Kurtzman C.P."/>
            <person name="Blackwell M."/>
            <person name="Grigoriev I.V."/>
            <person name="Jeffries T.W."/>
        </authorList>
    </citation>
    <scope>NUCLEOTIDE SEQUENCE [LARGE SCALE GENOMIC DNA]</scope>
    <source>
        <strain evidence="5">NRRL Y-1626</strain>
    </source>
</reference>
<feature type="region of interest" description="Disordered" evidence="2">
    <location>
        <begin position="403"/>
        <end position="434"/>
    </location>
</feature>
<dbReference type="GO" id="GO:0043565">
    <property type="term" value="F:sequence-specific DNA binding"/>
    <property type="evidence" value="ECO:0007669"/>
    <property type="project" value="InterPro"/>
</dbReference>
<keyword evidence="5" id="KW-1185">Reference proteome</keyword>
<dbReference type="GO" id="GO:0005634">
    <property type="term" value="C:nucleus"/>
    <property type="evidence" value="ECO:0007669"/>
    <property type="project" value="TreeGrafter"/>
</dbReference>
<dbReference type="PANTHER" id="PTHR47341">
    <property type="entry name" value="GATA-TYPE ZINC FINGER PROTEIN 1"/>
    <property type="match status" value="1"/>
</dbReference>
<evidence type="ECO:0000259" key="3">
    <source>
        <dbReference type="PROSITE" id="PS50114"/>
    </source>
</evidence>
<protein>
    <recommendedName>
        <fullName evidence="3">GATA-type domain-containing protein</fullName>
    </recommendedName>
</protein>
<proteinExistence type="predicted"/>
<comment type="caution">
    <text evidence="4">The sequence shown here is derived from an EMBL/GenBank/DDBJ whole genome shotgun (WGS) entry which is preliminary data.</text>
</comment>
<dbReference type="GO" id="GO:0008270">
    <property type="term" value="F:zinc ion binding"/>
    <property type="evidence" value="ECO:0007669"/>
    <property type="project" value="UniProtKB-KW"/>
</dbReference>
<keyword evidence="1" id="KW-0479">Metal-binding</keyword>
<dbReference type="AlphaFoldDB" id="A0A1B7T8E8"/>
<organism evidence="4 5">
    <name type="scientific">Hanseniaspora valbyensis NRRL Y-1626</name>
    <dbReference type="NCBI Taxonomy" id="766949"/>
    <lineage>
        <taxon>Eukaryota</taxon>
        <taxon>Fungi</taxon>
        <taxon>Dikarya</taxon>
        <taxon>Ascomycota</taxon>
        <taxon>Saccharomycotina</taxon>
        <taxon>Saccharomycetes</taxon>
        <taxon>Saccharomycodales</taxon>
        <taxon>Saccharomycodaceae</taxon>
        <taxon>Hanseniaspora</taxon>
    </lineage>
</organism>
<feature type="domain" description="GATA-type" evidence="3">
    <location>
        <begin position="442"/>
        <end position="475"/>
    </location>
</feature>
<dbReference type="CDD" id="cd00202">
    <property type="entry name" value="ZnF_GATA"/>
    <property type="match status" value="1"/>
</dbReference>
<sequence length="520" mass="58412">MPEFSNTVPNPARIKLPSLRNLDLLSKGNYFEKSLTYPDTCLRTPTWRQNLMNWCKETSYDEYIQISNIVSSSNLTATPVTILSPPQQNGTIKNAFANFSPMRGNHHLPPPRQFNSPFQLTTFNHLNFSPDVSLVSSIDRNYGNGYHGMSNYSISSREDFQPPTTANKSLGVLASIASNILVDTNSPPPPTSTLKPVDQFYELSNYSNSQSFYPTSLQHQSSSSSNAQIKKNHKTPPASPRINFANKNQILFTPTLSNKMIQKQKKDNGHKKTNSFKARQYKKILNNRNVLNGNSLNSNIVVRSENDNLLTTENLERLKEMKKTQLSKNKSLLNTPTESYIQEPLTTDAPYLVNTPSPPMSPSKKATELSTKINNYENPTSTQLKVQSLTKESPPSFLINMSSAVKNDSNSSSIQSSPKYKKSSRSNSSNSQNSHKTYKFHQCLSCKTQESPCWRPSWSNSKKQQLCNSCGLRYKKSKIRCLNNSCLKIPSLSEAHIMKNGKEMKCLYCSSEVEVGGQKQ</sequence>